<dbReference type="AlphaFoldDB" id="S8G5D4"/>
<keyword evidence="3" id="KW-1185">Reference proteome</keyword>
<evidence type="ECO:0000313" key="2">
    <source>
        <dbReference type="EMBL" id="EPT05445.1"/>
    </source>
</evidence>
<reference evidence="2 3" key="1">
    <citation type="journal article" date="2012" name="Science">
        <title>The Paleozoic origin of enzymatic lignin decomposition reconstructed from 31 fungal genomes.</title>
        <authorList>
            <person name="Floudas D."/>
            <person name="Binder M."/>
            <person name="Riley R."/>
            <person name="Barry K."/>
            <person name="Blanchette R.A."/>
            <person name="Henrissat B."/>
            <person name="Martinez A.T."/>
            <person name="Otillar R."/>
            <person name="Spatafora J.W."/>
            <person name="Yadav J.S."/>
            <person name="Aerts A."/>
            <person name="Benoit I."/>
            <person name="Boyd A."/>
            <person name="Carlson A."/>
            <person name="Copeland A."/>
            <person name="Coutinho P.M."/>
            <person name="de Vries R.P."/>
            <person name="Ferreira P."/>
            <person name="Findley K."/>
            <person name="Foster B."/>
            <person name="Gaskell J."/>
            <person name="Glotzer D."/>
            <person name="Gorecki P."/>
            <person name="Heitman J."/>
            <person name="Hesse C."/>
            <person name="Hori C."/>
            <person name="Igarashi K."/>
            <person name="Jurgens J.A."/>
            <person name="Kallen N."/>
            <person name="Kersten P."/>
            <person name="Kohler A."/>
            <person name="Kuees U."/>
            <person name="Kumar T.K.A."/>
            <person name="Kuo A."/>
            <person name="LaButti K."/>
            <person name="Larrondo L.F."/>
            <person name="Lindquist E."/>
            <person name="Ling A."/>
            <person name="Lombard V."/>
            <person name="Lucas S."/>
            <person name="Lundell T."/>
            <person name="Martin R."/>
            <person name="McLaughlin D.J."/>
            <person name="Morgenstern I."/>
            <person name="Morin E."/>
            <person name="Murat C."/>
            <person name="Nagy L.G."/>
            <person name="Nolan M."/>
            <person name="Ohm R.A."/>
            <person name="Patyshakuliyeva A."/>
            <person name="Rokas A."/>
            <person name="Ruiz-Duenas F.J."/>
            <person name="Sabat G."/>
            <person name="Salamov A."/>
            <person name="Samejima M."/>
            <person name="Schmutz J."/>
            <person name="Slot J.C."/>
            <person name="St John F."/>
            <person name="Stenlid J."/>
            <person name="Sun H."/>
            <person name="Sun S."/>
            <person name="Syed K."/>
            <person name="Tsang A."/>
            <person name="Wiebenga A."/>
            <person name="Young D."/>
            <person name="Pisabarro A."/>
            <person name="Eastwood D.C."/>
            <person name="Martin F."/>
            <person name="Cullen D."/>
            <person name="Grigoriev I.V."/>
            <person name="Hibbett D.S."/>
        </authorList>
    </citation>
    <scope>NUCLEOTIDE SEQUENCE</scope>
    <source>
        <strain evidence="3">FP-58527</strain>
    </source>
</reference>
<gene>
    <name evidence="2" type="ORF">FOMPIDRAFT_1044781</name>
</gene>
<organism evidence="2 3">
    <name type="scientific">Fomitopsis schrenkii</name>
    <name type="common">Brown rot fungus</name>
    <dbReference type="NCBI Taxonomy" id="2126942"/>
    <lineage>
        <taxon>Eukaryota</taxon>
        <taxon>Fungi</taxon>
        <taxon>Dikarya</taxon>
        <taxon>Basidiomycota</taxon>
        <taxon>Agaricomycotina</taxon>
        <taxon>Agaricomycetes</taxon>
        <taxon>Polyporales</taxon>
        <taxon>Fomitopsis</taxon>
    </lineage>
</organism>
<feature type="region of interest" description="Disordered" evidence="1">
    <location>
        <begin position="1"/>
        <end position="25"/>
    </location>
</feature>
<name>S8G5D4_FOMSC</name>
<dbReference type="Proteomes" id="UP000015241">
    <property type="component" value="Unassembled WGS sequence"/>
</dbReference>
<sequence>MAFAQKVQAVSGKEPRGLVNKAAEQPQARCRSSFNAGPQGQGLHDQLRQYNLRPKCVAATSPGFCVYIAYHKDTASTQGEARYTGSMTDSDPAMHGALRTLNPSGGDSGKAARNARDGISLSDAREQTGKRRNTPTQGLRSRKFMDPEWLTDRRRIQSEKAHHRIPHL</sequence>
<protein>
    <submittedName>
        <fullName evidence="2">Uncharacterized protein</fullName>
    </submittedName>
</protein>
<evidence type="ECO:0000313" key="3">
    <source>
        <dbReference type="Proteomes" id="UP000015241"/>
    </source>
</evidence>
<feature type="region of interest" description="Disordered" evidence="1">
    <location>
        <begin position="77"/>
        <end position="168"/>
    </location>
</feature>
<dbReference type="EMBL" id="KE504123">
    <property type="protein sequence ID" value="EPT05445.1"/>
    <property type="molecule type" value="Genomic_DNA"/>
</dbReference>
<accession>S8G5D4</accession>
<feature type="compositionally biased region" description="Polar residues" evidence="1">
    <location>
        <begin position="77"/>
        <end position="89"/>
    </location>
</feature>
<evidence type="ECO:0000256" key="1">
    <source>
        <dbReference type="SAM" id="MobiDB-lite"/>
    </source>
</evidence>
<dbReference type="InParanoid" id="S8G5D4"/>
<feature type="compositionally biased region" description="Basic and acidic residues" evidence="1">
    <location>
        <begin position="143"/>
        <end position="160"/>
    </location>
</feature>
<dbReference type="HOGENOM" id="CLU_1586509_0_0_1"/>
<proteinExistence type="predicted"/>